<proteinExistence type="predicted"/>
<dbReference type="RefSeq" id="WP_072897495.1">
    <property type="nucleotide sequence ID" value="NZ_FQVM01000033.1"/>
</dbReference>
<accession>A0A1M4YWY0</accession>
<dbReference type="Proteomes" id="UP000184035">
    <property type="component" value="Unassembled WGS sequence"/>
</dbReference>
<feature type="transmembrane region" description="Helical" evidence="1">
    <location>
        <begin position="7"/>
        <end position="31"/>
    </location>
</feature>
<dbReference type="EMBL" id="FQVM01000033">
    <property type="protein sequence ID" value="SHF10293.1"/>
    <property type="molecule type" value="Genomic_DNA"/>
</dbReference>
<evidence type="ECO:0000256" key="1">
    <source>
        <dbReference type="SAM" id="Phobius"/>
    </source>
</evidence>
<reference evidence="2 3" key="1">
    <citation type="submission" date="2016-11" db="EMBL/GenBank/DDBJ databases">
        <authorList>
            <person name="Jaros S."/>
            <person name="Januszkiewicz K."/>
            <person name="Wedrychowicz H."/>
        </authorList>
    </citation>
    <scope>NUCLEOTIDE SEQUENCE [LARGE SCALE GENOMIC DNA]</scope>
    <source>
        <strain evidence="2 3">DSM 2631</strain>
    </source>
</reference>
<dbReference type="STRING" id="1533.SAMN05443638_13336"/>
<dbReference type="OrthoDB" id="1920284at2"/>
<keyword evidence="1" id="KW-0472">Membrane</keyword>
<dbReference type="AlphaFoldDB" id="A0A1M4YWY0"/>
<keyword evidence="1" id="KW-0812">Transmembrane</keyword>
<evidence type="ECO:0000313" key="3">
    <source>
        <dbReference type="Proteomes" id="UP000184035"/>
    </source>
</evidence>
<organism evidence="2 3">
    <name type="scientific">Clostridium fallax</name>
    <dbReference type="NCBI Taxonomy" id="1533"/>
    <lineage>
        <taxon>Bacteria</taxon>
        <taxon>Bacillati</taxon>
        <taxon>Bacillota</taxon>
        <taxon>Clostridia</taxon>
        <taxon>Eubacteriales</taxon>
        <taxon>Clostridiaceae</taxon>
        <taxon>Clostridium</taxon>
    </lineage>
</organism>
<keyword evidence="3" id="KW-1185">Reference proteome</keyword>
<protein>
    <submittedName>
        <fullName evidence="2">Uncharacterized protein</fullName>
    </submittedName>
</protein>
<feature type="transmembrane region" description="Helical" evidence="1">
    <location>
        <begin position="68"/>
        <end position="87"/>
    </location>
</feature>
<name>A0A1M4YWY0_9CLOT</name>
<sequence length="90" mass="10456">MKKLINFLCLLAAFITSISIVCTLLTTYQFLYVNQIFSTYRTIQIGIFVTMILWAIKFIFFDKGEKRYFYGVLCILISIASLCFIISNVK</sequence>
<evidence type="ECO:0000313" key="2">
    <source>
        <dbReference type="EMBL" id="SHF10293.1"/>
    </source>
</evidence>
<feature type="transmembrane region" description="Helical" evidence="1">
    <location>
        <begin position="43"/>
        <end position="61"/>
    </location>
</feature>
<keyword evidence="1" id="KW-1133">Transmembrane helix</keyword>
<gene>
    <name evidence="2" type="ORF">SAMN05443638_13336</name>
</gene>